<dbReference type="PANTHER" id="PTHR21569:SF1">
    <property type="entry name" value="SMALL RIBOSOMAL SUBUNIT PROTEIN US9M"/>
    <property type="match status" value="1"/>
</dbReference>
<name>A0ABX0VXT0_9RHOB</name>
<dbReference type="GO" id="GO:0005840">
    <property type="term" value="C:ribosome"/>
    <property type="evidence" value="ECO:0007669"/>
    <property type="project" value="UniProtKB-KW"/>
</dbReference>
<gene>
    <name evidence="5 7" type="primary">rpsI</name>
    <name evidence="7" type="ORF">HCZ30_10750</name>
</gene>
<evidence type="ECO:0000256" key="5">
    <source>
        <dbReference type="HAMAP-Rule" id="MF_00532"/>
    </source>
</evidence>
<dbReference type="EMBL" id="JAATOP010000006">
    <property type="protein sequence ID" value="NIY72907.1"/>
    <property type="molecule type" value="Genomic_DNA"/>
</dbReference>
<evidence type="ECO:0000256" key="2">
    <source>
        <dbReference type="ARBA" id="ARBA00022980"/>
    </source>
</evidence>
<keyword evidence="3 5" id="KW-0687">Ribonucleoprotein</keyword>
<dbReference type="InterPro" id="IPR000754">
    <property type="entry name" value="Ribosomal_uS9"/>
</dbReference>
<comment type="similarity">
    <text evidence="1 5 6">Belongs to the universal ribosomal protein uS9 family.</text>
</comment>
<comment type="caution">
    <text evidence="7">The sequence shown here is derived from an EMBL/GenBank/DDBJ whole genome shotgun (WGS) entry which is preliminary data.</text>
</comment>
<sequence>MAEQLNSLQDLAGAAGEAVVETAAPREPVRDELGRSYATGKRKDAVARVWIKPGSGKIVVNGKEMPVYFARPVLQLIVRQPFGVAGVEGQFDVFATVTGGGLSGQAGAVKHGISKALQLYDPSLRGALKAAGFLTRDSRVVERKKYGKAKARRSFQFSKR</sequence>
<dbReference type="PROSITE" id="PS00360">
    <property type="entry name" value="RIBOSOMAL_S9"/>
    <property type="match status" value="1"/>
</dbReference>
<dbReference type="NCBIfam" id="NF001099">
    <property type="entry name" value="PRK00132.1"/>
    <property type="match status" value="1"/>
</dbReference>
<accession>A0ABX0VXT0</accession>
<evidence type="ECO:0000313" key="7">
    <source>
        <dbReference type="EMBL" id="NIY72907.1"/>
    </source>
</evidence>
<evidence type="ECO:0000256" key="6">
    <source>
        <dbReference type="RuleBase" id="RU003815"/>
    </source>
</evidence>
<dbReference type="HAMAP" id="MF_00532_B">
    <property type="entry name" value="Ribosomal_uS9_B"/>
    <property type="match status" value="1"/>
</dbReference>
<protein>
    <recommendedName>
        <fullName evidence="4 5">Small ribosomal subunit protein uS9</fullName>
    </recommendedName>
</protein>
<dbReference type="SUPFAM" id="SSF54211">
    <property type="entry name" value="Ribosomal protein S5 domain 2-like"/>
    <property type="match status" value="1"/>
</dbReference>
<dbReference type="Pfam" id="PF00380">
    <property type="entry name" value="Ribosomal_S9"/>
    <property type="match status" value="1"/>
</dbReference>
<dbReference type="InterPro" id="IPR014721">
    <property type="entry name" value="Ribsml_uS5_D2-typ_fold_subgr"/>
</dbReference>
<evidence type="ECO:0000313" key="8">
    <source>
        <dbReference type="Proteomes" id="UP000709466"/>
    </source>
</evidence>
<reference evidence="7 8" key="1">
    <citation type="submission" date="2020-03" db="EMBL/GenBank/DDBJ databases">
        <title>Bacterial isolates of synthetic phycosphere.</title>
        <authorList>
            <person name="Fu H."/>
            <person name="Moran M.A."/>
        </authorList>
    </citation>
    <scope>NUCLEOTIDE SEQUENCE [LARGE SCALE GENOMIC DNA]</scope>
    <source>
        <strain evidence="7 8">HF1</strain>
    </source>
</reference>
<dbReference type="InterPro" id="IPR020568">
    <property type="entry name" value="Ribosomal_Su5_D2-typ_SF"/>
</dbReference>
<dbReference type="PANTHER" id="PTHR21569">
    <property type="entry name" value="RIBOSOMAL PROTEIN S9"/>
    <property type="match status" value="1"/>
</dbReference>
<dbReference type="Gene3D" id="3.30.230.10">
    <property type="match status" value="1"/>
</dbReference>
<dbReference type="RefSeq" id="WP_167638290.1">
    <property type="nucleotide sequence ID" value="NZ_JAATOP010000006.1"/>
</dbReference>
<dbReference type="Proteomes" id="UP000709466">
    <property type="component" value="Unassembled WGS sequence"/>
</dbReference>
<evidence type="ECO:0000256" key="3">
    <source>
        <dbReference type="ARBA" id="ARBA00023274"/>
    </source>
</evidence>
<evidence type="ECO:0000256" key="4">
    <source>
        <dbReference type="ARBA" id="ARBA00035259"/>
    </source>
</evidence>
<dbReference type="InterPro" id="IPR023035">
    <property type="entry name" value="Ribosomal_uS9_bac/plastid"/>
</dbReference>
<keyword evidence="8" id="KW-1185">Reference proteome</keyword>
<organism evidence="7 8">
    <name type="scientific">Marivivens donghaensis</name>
    <dbReference type="NCBI Taxonomy" id="1699413"/>
    <lineage>
        <taxon>Bacteria</taxon>
        <taxon>Pseudomonadati</taxon>
        <taxon>Pseudomonadota</taxon>
        <taxon>Alphaproteobacteria</taxon>
        <taxon>Rhodobacterales</taxon>
        <taxon>Paracoccaceae</taxon>
        <taxon>Marivivens group</taxon>
        <taxon>Marivivens</taxon>
    </lineage>
</organism>
<dbReference type="InterPro" id="IPR020574">
    <property type="entry name" value="Ribosomal_uS9_CS"/>
</dbReference>
<keyword evidence="2 5" id="KW-0689">Ribosomal protein</keyword>
<proteinExistence type="inferred from homology"/>
<evidence type="ECO:0000256" key="1">
    <source>
        <dbReference type="ARBA" id="ARBA00005251"/>
    </source>
</evidence>